<feature type="region of interest" description="Disordered" evidence="1">
    <location>
        <begin position="35"/>
        <end position="62"/>
    </location>
</feature>
<keyword evidence="3" id="KW-0378">Hydrolase</keyword>
<proteinExistence type="predicted"/>
<dbReference type="Pfam" id="PF02557">
    <property type="entry name" value="VanY"/>
    <property type="match status" value="1"/>
</dbReference>
<dbReference type="PANTHER" id="PTHR34385:SF1">
    <property type="entry name" value="PEPTIDOGLYCAN L-ALANYL-D-GLUTAMATE ENDOPEPTIDASE CWLK"/>
    <property type="match status" value="1"/>
</dbReference>
<evidence type="ECO:0000259" key="2">
    <source>
        <dbReference type="Pfam" id="PF02557"/>
    </source>
</evidence>
<dbReference type="Proteomes" id="UP001595969">
    <property type="component" value="Unassembled WGS sequence"/>
</dbReference>
<dbReference type="PANTHER" id="PTHR34385">
    <property type="entry name" value="D-ALANYL-D-ALANINE CARBOXYPEPTIDASE"/>
    <property type="match status" value="1"/>
</dbReference>
<dbReference type="InterPro" id="IPR052179">
    <property type="entry name" value="DD-CPase-like"/>
</dbReference>
<gene>
    <name evidence="3" type="ORF">ACFO5I_12160</name>
</gene>
<feature type="domain" description="D-alanyl-D-alanine carboxypeptidase-like core" evidence="2">
    <location>
        <begin position="99"/>
        <end position="240"/>
    </location>
</feature>
<sequence>MKVLKISFASILAIFVVYRINLFVTQPYQGAQAKDVTQQAKVNGDKTKSAQVSNEEKTSTPSLPAVKTTDWSLVLVGPEHKLAAEVPASELITLENGMLLHQKIIDAYQELTQAAEQAGFPLVLISAYRSISYQEEIFQGYVNDLTSQGVSEAEAIEQVKETSTEPGYSEHHTGLAFDVIDQNWNNNYTDQPLSTKFGETAGGQWLAEHAREYGFILRYPKEKESMTKITYEPWHFRYVGVGNAKYIEEHHLTLEEYLQQLKEIEKVGIE</sequence>
<protein>
    <submittedName>
        <fullName evidence="3">D-alanyl-D-alanine carboxypeptidase family protein</fullName>
    </submittedName>
</protein>
<evidence type="ECO:0000313" key="3">
    <source>
        <dbReference type="EMBL" id="MFC4720478.1"/>
    </source>
</evidence>
<name>A0ABV9N112_9ENTE</name>
<evidence type="ECO:0000313" key="4">
    <source>
        <dbReference type="Proteomes" id="UP001595969"/>
    </source>
</evidence>
<dbReference type="InterPro" id="IPR058193">
    <property type="entry name" value="VanY/YodJ_core_dom"/>
</dbReference>
<dbReference type="CDD" id="cd14852">
    <property type="entry name" value="LD-carboxypeptidase"/>
    <property type="match status" value="1"/>
</dbReference>
<dbReference type="GO" id="GO:0004180">
    <property type="term" value="F:carboxypeptidase activity"/>
    <property type="evidence" value="ECO:0007669"/>
    <property type="project" value="UniProtKB-KW"/>
</dbReference>
<accession>A0ABV9N112</accession>
<keyword evidence="3" id="KW-0121">Carboxypeptidase</keyword>
<feature type="compositionally biased region" description="Basic and acidic residues" evidence="1">
    <location>
        <begin position="43"/>
        <end position="58"/>
    </location>
</feature>
<dbReference type="RefSeq" id="WP_204652749.1">
    <property type="nucleotide sequence ID" value="NZ_JAFBFD010000001.1"/>
</dbReference>
<dbReference type="InterPro" id="IPR009045">
    <property type="entry name" value="Zn_M74/Hedgehog-like"/>
</dbReference>
<keyword evidence="3" id="KW-0645">Protease</keyword>
<dbReference type="Gene3D" id="3.30.1380.10">
    <property type="match status" value="1"/>
</dbReference>
<dbReference type="SUPFAM" id="SSF55166">
    <property type="entry name" value="Hedgehog/DD-peptidase"/>
    <property type="match status" value="1"/>
</dbReference>
<keyword evidence="4" id="KW-1185">Reference proteome</keyword>
<organism evidence="3 4">
    <name type="scientific">Enterococcus lemanii</name>
    <dbReference type="NCBI Taxonomy" id="1159752"/>
    <lineage>
        <taxon>Bacteria</taxon>
        <taxon>Bacillati</taxon>
        <taxon>Bacillota</taxon>
        <taxon>Bacilli</taxon>
        <taxon>Lactobacillales</taxon>
        <taxon>Enterococcaceae</taxon>
        <taxon>Enterococcus</taxon>
    </lineage>
</organism>
<dbReference type="EMBL" id="JBHSGS010000063">
    <property type="protein sequence ID" value="MFC4720478.1"/>
    <property type="molecule type" value="Genomic_DNA"/>
</dbReference>
<comment type="caution">
    <text evidence="3">The sequence shown here is derived from an EMBL/GenBank/DDBJ whole genome shotgun (WGS) entry which is preliminary data.</text>
</comment>
<dbReference type="InterPro" id="IPR003709">
    <property type="entry name" value="VanY-like_core_dom"/>
</dbReference>
<reference evidence="4" key="1">
    <citation type="journal article" date="2019" name="Int. J. Syst. Evol. Microbiol.">
        <title>The Global Catalogue of Microorganisms (GCM) 10K type strain sequencing project: providing services to taxonomists for standard genome sequencing and annotation.</title>
        <authorList>
            <consortium name="The Broad Institute Genomics Platform"/>
            <consortium name="The Broad Institute Genome Sequencing Center for Infectious Disease"/>
            <person name="Wu L."/>
            <person name="Ma J."/>
        </authorList>
    </citation>
    <scope>NUCLEOTIDE SEQUENCE [LARGE SCALE GENOMIC DNA]</scope>
    <source>
        <strain evidence="4">CGMCC 1.19032</strain>
    </source>
</reference>
<evidence type="ECO:0000256" key="1">
    <source>
        <dbReference type="SAM" id="MobiDB-lite"/>
    </source>
</evidence>